<feature type="chain" id="PRO_5039136546" evidence="4">
    <location>
        <begin position="27"/>
        <end position="618"/>
    </location>
</feature>
<dbReference type="PANTHER" id="PTHR46847:SF3">
    <property type="entry name" value="GALACTOFURANOSE-BINDING PROTEIN YTFQ"/>
    <property type="match status" value="1"/>
</dbReference>
<dbReference type="GO" id="GO:0030246">
    <property type="term" value="F:carbohydrate binding"/>
    <property type="evidence" value="ECO:0007669"/>
    <property type="project" value="UniProtKB-ARBA"/>
</dbReference>
<dbReference type="GO" id="GO:0030313">
    <property type="term" value="C:cell envelope"/>
    <property type="evidence" value="ECO:0007669"/>
    <property type="project" value="UniProtKB-SubCell"/>
</dbReference>
<proteinExistence type="inferred from homology"/>
<dbReference type="Gene3D" id="3.40.50.2300">
    <property type="match status" value="4"/>
</dbReference>
<keyword evidence="7" id="KW-1185">Reference proteome</keyword>
<comment type="subcellular location">
    <subcellularLocation>
        <location evidence="1">Cell envelope</location>
    </subcellularLocation>
</comment>
<dbReference type="SUPFAM" id="SSF53822">
    <property type="entry name" value="Periplasmic binding protein-like I"/>
    <property type="match status" value="2"/>
</dbReference>
<reference evidence="6 7" key="1">
    <citation type="submission" date="2018-10" db="EMBL/GenBank/DDBJ databases">
        <title>Anaerotruncus faecis sp. nov., isolated from human feces.</title>
        <authorList>
            <person name="Wang Y.-J."/>
        </authorList>
    </citation>
    <scope>NUCLEOTIDE SEQUENCE [LARGE SCALE GENOMIC DNA]</scope>
    <source>
        <strain evidence="6 7">22A2-44</strain>
    </source>
</reference>
<name>A0A498CR27_9FIRM</name>
<feature type="domain" description="Periplasmic binding protein" evidence="5">
    <location>
        <begin position="37"/>
        <end position="272"/>
    </location>
</feature>
<gene>
    <name evidence="6" type="ORF">D4A47_06115</name>
</gene>
<dbReference type="InterPro" id="IPR028082">
    <property type="entry name" value="Peripla_BP_I"/>
</dbReference>
<protein>
    <submittedName>
        <fullName evidence="6">LacI family transcriptional regulator</fullName>
    </submittedName>
</protein>
<comment type="caution">
    <text evidence="6">The sequence shown here is derived from an EMBL/GenBank/DDBJ whole genome shotgun (WGS) entry which is preliminary data.</text>
</comment>
<dbReference type="CDD" id="cd06308">
    <property type="entry name" value="PBP1_sensor_kinase-like"/>
    <property type="match status" value="1"/>
</dbReference>
<evidence type="ECO:0000256" key="2">
    <source>
        <dbReference type="ARBA" id="ARBA00007639"/>
    </source>
</evidence>
<dbReference type="RefSeq" id="WP_121586588.1">
    <property type="nucleotide sequence ID" value="NZ_RCHT01000007.1"/>
</dbReference>
<feature type="signal peptide" evidence="4">
    <location>
        <begin position="1"/>
        <end position="26"/>
    </location>
</feature>
<sequence>MRRGFRRLTAALLCAALLLLPAGCRSGPEEGKIRYVIGVSQANMREPWRLVLIRELQEEAARHPEIRLVITDATSDGEKQVEDIQRLLGYGIDLLIVSPHDVERITPVVSEVYQKIPVIVLDRVVEGYDYSLFIGPDNDLIGKQAGEAAVRLVRGSAAKVLELKGGPHSQASAERSGGFRSVTSLFPLIEIESVTVENESRDAAEDLVSAYGERLREFDVIFAHNDYMALGAYKAAHRLGCDDVKIVGIDGFTGQDGGLELIRGGRIDETITCPTGGREAIQFSLDILGKVSGVPKQVILRSHAITRENVDSYERQLDRATRPVDRTIRVGYAQVGTESGWRLANNQSIRDAAREFGIDLTAIDADNDQQAQLEAVREFIRQRMDVIVISPIVDSGWDEVLMEARDAGIPVLLSDRKISVAEDDLFMTFIGADFIEEGRRAMRWTAANVPADKHPVRILEIQGTVGATPTIERKRGFEMLLAEHPDYSIVYSAGGDFTREGGRLVVGQYLREHAWDIDVIYSHNDDMALGAVDALEAAGIQPGRDVKIISVDGTKEAVKALEEGRLNCVVECSPLLGPQLMKAVTDLMSGKELPLRIITDERVFTAQTPREELRGRKY</sequence>
<dbReference type="CDD" id="cd06309">
    <property type="entry name" value="PBP1_galactofuranose_YtfQ-like"/>
    <property type="match status" value="1"/>
</dbReference>
<evidence type="ECO:0000259" key="5">
    <source>
        <dbReference type="Pfam" id="PF13407"/>
    </source>
</evidence>
<evidence type="ECO:0000256" key="3">
    <source>
        <dbReference type="ARBA" id="ARBA00022729"/>
    </source>
</evidence>
<organism evidence="6 7">
    <name type="scientific">Anaerotruncus massiliensis</name>
    <name type="common">ex Liu et al. 2021</name>
    <dbReference type="NCBI Taxonomy" id="2321404"/>
    <lineage>
        <taxon>Bacteria</taxon>
        <taxon>Bacillati</taxon>
        <taxon>Bacillota</taxon>
        <taxon>Clostridia</taxon>
        <taxon>Eubacteriales</taxon>
        <taxon>Oscillospiraceae</taxon>
        <taxon>Anaerotruncus</taxon>
    </lineage>
</organism>
<dbReference type="AlphaFoldDB" id="A0A498CR27"/>
<dbReference type="Proteomes" id="UP000276301">
    <property type="component" value="Unassembled WGS sequence"/>
</dbReference>
<accession>A0A498CR27</accession>
<evidence type="ECO:0000313" key="6">
    <source>
        <dbReference type="EMBL" id="RLL12101.1"/>
    </source>
</evidence>
<feature type="domain" description="Periplasmic binding protein" evidence="5">
    <location>
        <begin position="336"/>
        <end position="592"/>
    </location>
</feature>
<evidence type="ECO:0000256" key="4">
    <source>
        <dbReference type="SAM" id="SignalP"/>
    </source>
</evidence>
<dbReference type="PANTHER" id="PTHR46847">
    <property type="entry name" value="D-ALLOSE-BINDING PERIPLASMIC PROTEIN-RELATED"/>
    <property type="match status" value="1"/>
</dbReference>
<evidence type="ECO:0000256" key="1">
    <source>
        <dbReference type="ARBA" id="ARBA00004196"/>
    </source>
</evidence>
<dbReference type="EMBL" id="RCHT01000007">
    <property type="protein sequence ID" value="RLL12101.1"/>
    <property type="molecule type" value="Genomic_DNA"/>
</dbReference>
<comment type="similarity">
    <text evidence="2">Belongs to the bacterial solute-binding protein 2 family.</text>
</comment>
<evidence type="ECO:0000313" key="7">
    <source>
        <dbReference type="Proteomes" id="UP000276301"/>
    </source>
</evidence>
<dbReference type="Pfam" id="PF13407">
    <property type="entry name" value="Peripla_BP_4"/>
    <property type="match status" value="2"/>
</dbReference>
<keyword evidence="3 4" id="KW-0732">Signal</keyword>
<dbReference type="InterPro" id="IPR025997">
    <property type="entry name" value="SBP_2_dom"/>
</dbReference>